<dbReference type="AlphaFoldDB" id="A0A6M0RWT7"/>
<reference evidence="1 2" key="1">
    <citation type="journal article" date="2020" name="Microb. Ecol.">
        <title>Ecogenomics of the Marine Benthic Filamentous Cyanobacterium Adonisia.</title>
        <authorList>
            <person name="Walter J.M."/>
            <person name="Coutinho F.H."/>
            <person name="Leomil L."/>
            <person name="Hargreaves P.I."/>
            <person name="Campeao M.E."/>
            <person name="Vieira V.V."/>
            <person name="Silva B.S."/>
            <person name="Fistarol G.O."/>
            <person name="Salomon P.S."/>
            <person name="Sawabe T."/>
            <person name="Mino S."/>
            <person name="Hosokawa M."/>
            <person name="Miyashita H."/>
            <person name="Maruyama F."/>
            <person name="van Verk M.C."/>
            <person name="Dutilh B.E."/>
            <person name="Thompson C.C."/>
            <person name="Thompson F.L."/>
        </authorList>
    </citation>
    <scope>NUCLEOTIDE SEQUENCE [LARGE SCALE GENOMIC DNA]</scope>
    <source>
        <strain evidence="1 2">CCMR0081</strain>
    </source>
</reference>
<keyword evidence="2" id="KW-1185">Reference proteome</keyword>
<gene>
    <name evidence="1" type="ORF">DXZ20_32600</name>
</gene>
<sequence length="160" mass="17892">MKPLLTISIGVGSALVFFGSATQAQYDSFEPPLGFYVDYVCSSQEGLEDLNVELFTTQGGLFLTSDERDFPQFLGVSDELSPYADYNEFGEPWAWEYEFTGSSVDEQLFYDIVLLDQWNSDDSEYLRVTQYPPELDGAPRAPVVLNYVCEVTGAGVNPFL</sequence>
<proteinExistence type="predicted"/>
<evidence type="ECO:0000313" key="2">
    <source>
        <dbReference type="Proteomes" id="UP000481033"/>
    </source>
</evidence>
<dbReference type="RefSeq" id="WP_163702887.1">
    <property type="nucleotide sequence ID" value="NZ_QXHD01000004.1"/>
</dbReference>
<comment type="caution">
    <text evidence="1">The sequence shown here is derived from an EMBL/GenBank/DDBJ whole genome shotgun (WGS) entry which is preliminary data.</text>
</comment>
<evidence type="ECO:0000313" key="1">
    <source>
        <dbReference type="EMBL" id="NEZ60303.1"/>
    </source>
</evidence>
<dbReference type="Proteomes" id="UP000481033">
    <property type="component" value="Unassembled WGS sequence"/>
</dbReference>
<protein>
    <submittedName>
        <fullName evidence="1">Uncharacterized protein</fullName>
    </submittedName>
</protein>
<accession>A0A6M0RWT7</accession>
<dbReference type="EMBL" id="QXHD01000004">
    <property type="protein sequence ID" value="NEZ60303.1"/>
    <property type="molecule type" value="Genomic_DNA"/>
</dbReference>
<organism evidence="1 2">
    <name type="scientific">Adonisia turfae CCMR0081</name>
    <dbReference type="NCBI Taxonomy" id="2292702"/>
    <lineage>
        <taxon>Bacteria</taxon>
        <taxon>Bacillati</taxon>
        <taxon>Cyanobacteriota</taxon>
        <taxon>Adonisia</taxon>
        <taxon>Adonisia turfae</taxon>
    </lineage>
</organism>
<name>A0A6M0RWT7_9CYAN</name>